<dbReference type="AlphaFoldDB" id="A0A8H6XDV9"/>
<gene>
    <name evidence="1" type="ORF">MSAN_02197600</name>
</gene>
<evidence type="ECO:0000313" key="1">
    <source>
        <dbReference type="EMBL" id="KAF7338752.1"/>
    </source>
</evidence>
<dbReference type="Proteomes" id="UP000623467">
    <property type="component" value="Unassembled WGS sequence"/>
</dbReference>
<comment type="caution">
    <text evidence="1">The sequence shown here is derived from an EMBL/GenBank/DDBJ whole genome shotgun (WGS) entry which is preliminary data.</text>
</comment>
<name>A0A8H6XDV9_9AGAR</name>
<dbReference type="EMBL" id="JACAZH010000032">
    <property type="protein sequence ID" value="KAF7338752.1"/>
    <property type="molecule type" value="Genomic_DNA"/>
</dbReference>
<protein>
    <submittedName>
        <fullName evidence="1">Uncharacterized protein</fullName>
    </submittedName>
</protein>
<reference evidence="1" key="1">
    <citation type="submission" date="2020-05" db="EMBL/GenBank/DDBJ databases">
        <title>Mycena genomes resolve the evolution of fungal bioluminescence.</title>
        <authorList>
            <person name="Tsai I.J."/>
        </authorList>
    </citation>
    <scope>NUCLEOTIDE SEQUENCE</scope>
    <source>
        <strain evidence="1">160909Yilan</strain>
    </source>
</reference>
<organism evidence="1 2">
    <name type="scientific">Mycena sanguinolenta</name>
    <dbReference type="NCBI Taxonomy" id="230812"/>
    <lineage>
        <taxon>Eukaryota</taxon>
        <taxon>Fungi</taxon>
        <taxon>Dikarya</taxon>
        <taxon>Basidiomycota</taxon>
        <taxon>Agaricomycotina</taxon>
        <taxon>Agaricomycetes</taxon>
        <taxon>Agaricomycetidae</taxon>
        <taxon>Agaricales</taxon>
        <taxon>Marasmiineae</taxon>
        <taxon>Mycenaceae</taxon>
        <taxon>Mycena</taxon>
    </lineage>
</organism>
<keyword evidence="2" id="KW-1185">Reference proteome</keyword>
<sequence>MTSFLEAPRPYTSQPPALPAIVSNVHTLGISLFPDTEMYEESYGFVALLGCFTLRQARTLVLQSEHGRDPIGWSQSAFLAFSARSSLHATLRSLEISGVMISAEQLLACLSTLPSLESLSISDPCPMSYGYIEGYGYNRALVMFPHCPQGKQLSRFRLLPPLNTDGPFQSSILYYQRATVDPVLAEAWPRASKLDPNDLSAPLGREDDWDGDWANQPQLGLWPQAPHVPPAFTSSRIRILMHILPVFHEIIELNPLPIQSFSSNFFDPPRVHSAFTSGAVYDFTTIFDVAT</sequence>
<accession>A0A8H6XDV9</accession>
<proteinExistence type="predicted"/>
<evidence type="ECO:0000313" key="2">
    <source>
        <dbReference type="Proteomes" id="UP000623467"/>
    </source>
</evidence>
<dbReference type="OrthoDB" id="3057283at2759"/>